<evidence type="ECO:0000259" key="2">
    <source>
        <dbReference type="Pfam" id="PF00582"/>
    </source>
</evidence>
<dbReference type="InterPro" id="IPR014729">
    <property type="entry name" value="Rossmann-like_a/b/a_fold"/>
</dbReference>
<dbReference type="SUPFAM" id="SSF52402">
    <property type="entry name" value="Adenine nucleotide alpha hydrolases-like"/>
    <property type="match status" value="1"/>
</dbReference>
<evidence type="ECO:0000256" key="1">
    <source>
        <dbReference type="ARBA" id="ARBA00008791"/>
    </source>
</evidence>
<dbReference type="KEGG" id="dov:DSCO28_16560"/>
<dbReference type="AlphaFoldDB" id="A0A5K7ZPS8"/>
<gene>
    <name evidence="3" type="ORF">DSCO28_16560</name>
</gene>
<evidence type="ECO:0000313" key="4">
    <source>
        <dbReference type="Proteomes" id="UP000425960"/>
    </source>
</evidence>
<sequence>MKIMVCFDNSPESITALREAAQLAKAFQGDVLVVTSVAGDQQYYPKLIEPYEENLKEAQDYMEKMGISCQIKIAYRDVDSNVGEGLAEFAKEENVDKIVVGIRNRSKLGKLFLGSKAQTLLLMAHCPVVGVKKDNSEAVAPS</sequence>
<accession>A0A5K7ZPS8</accession>
<proteinExistence type="inferred from homology"/>
<name>A0A5K7ZPS8_9BACT</name>
<dbReference type="Gene3D" id="3.40.50.620">
    <property type="entry name" value="HUPs"/>
    <property type="match status" value="1"/>
</dbReference>
<dbReference type="RefSeq" id="WP_173179209.1">
    <property type="nucleotide sequence ID" value="NZ_AP021876.1"/>
</dbReference>
<protein>
    <submittedName>
        <fullName evidence="3">Universal stress protein</fullName>
    </submittedName>
</protein>
<dbReference type="Proteomes" id="UP000425960">
    <property type="component" value="Chromosome"/>
</dbReference>
<dbReference type="EMBL" id="AP021876">
    <property type="protein sequence ID" value="BBO81090.1"/>
    <property type="molecule type" value="Genomic_DNA"/>
</dbReference>
<dbReference type="PRINTS" id="PR01438">
    <property type="entry name" value="UNVRSLSTRESS"/>
</dbReference>
<dbReference type="PANTHER" id="PTHR46268">
    <property type="entry name" value="STRESS RESPONSE PROTEIN NHAX"/>
    <property type="match status" value="1"/>
</dbReference>
<reference evidence="3 4" key="1">
    <citation type="submission" date="2019-11" db="EMBL/GenBank/DDBJ databases">
        <title>Comparative genomics of hydrocarbon-degrading Desulfosarcina strains.</title>
        <authorList>
            <person name="Watanabe M."/>
            <person name="Kojima H."/>
            <person name="Fukui M."/>
        </authorList>
    </citation>
    <scope>NUCLEOTIDE SEQUENCE [LARGE SCALE GENOMIC DNA]</scope>
    <source>
        <strain evidence="3 4">28bB2T</strain>
    </source>
</reference>
<dbReference type="PANTHER" id="PTHR46268:SF6">
    <property type="entry name" value="UNIVERSAL STRESS PROTEIN UP12"/>
    <property type="match status" value="1"/>
</dbReference>
<dbReference type="InterPro" id="IPR006016">
    <property type="entry name" value="UspA"/>
</dbReference>
<dbReference type="Pfam" id="PF00582">
    <property type="entry name" value="Usp"/>
    <property type="match status" value="1"/>
</dbReference>
<organism evidence="3 4">
    <name type="scientific">Desulfosarcina ovata subsp. sediminis</name>
    <dbReference type="NCBI Taxonomy" id="885957"/>
    <lineage>
        <taxon>Bacteria</taxon>
        <taxon>Pseudomonadati</taxon>
        <taxon>Thermodesulfobacteriota</taxon>
        <taxon>Desulfobacteria</taxon>
        <taxon>Desulfobacterales</taxon>
        <taxon>Desulfosarcinaceae</taxon>
        <taxon>Desulfosarcina</taxon>
    </lineage>
</organism>
<dbReference type="InterPro" id="IPR006015">
    <property type="entry name" value="Universal_stress_UspA"/>
</dbReference>
<evidence type="ECO:0000313" key="3">
    <source>
        <dbReference type="EMBL" id="BBO81090.1"/>
    </source>
</evidence>
<feature type="domain" description="UspA" evidence="2">
    <location>
        <begin position="2"/>
        <end position="132"/>
    </location>
</feature>
<dbReference type="CDD" id="cd00293">
    <property type="entry name" value="USP-like"/>
    <property type="match status" value="1"/>
</dbReference>
<comment type="similarity">
    <text evidence="1">Belongs to the universal stress protein A family.</text>
</comment>